<name>A0A061ALT4_CYBFA</name>
<dbReference type="GO" id="GO:0042281">
    <property type="term" value="F:dolichyl pyrophosphate Man9GlcNAc2 alpha-1,3-glucosyltransferase activity"/>
    <property type="evidence" value="ECO:0007669"/>
    <property type="project" value="TreeGrafter"/>
</dbReference>
<evidence type="ECO:0000256" key="4">
    <source>
        <dbReference type="ARBA" id="ARBA00022676"/>
    </source>
</evidence>
<comment type="subcellular location">
    <subcellularLocation>
        <location evidence="1 10">Endoplasmic reticulum membrane</location>
        <topology evidence="1 10">Multi-pass membrane protein</topology>
    </subcellularLocation>
</comment>
<evidence type="ECO:0000256" key="9">
    <source>
        <dbReference type="ARBA" id="ARBA00023136"/>
    </source>
</evidence>
<evidence type="ECO:0000256" key="6">
    <source>
        <dbReference type="ARBA" id="ARBA00022692"/>
    </source>
</evidence>
<feature type="transmembrane region" description="Helical" evidence="10">
    <location>
        <begin position="406"/>
        <end position="424"/>
    </location>
</feature>
<dbReference type="EC" id="2.4.1.-" evidence="10"/>
<dbReference type="PANTHER" id="PTHR12413">
    <property type="entry name" value="DOLICHYL GLYCOSYLTRANSFERASE"/>
    <property type="match status" value="1"/>
</dbReference>
<dbReference type="InterPro" id="IPR004856">
    <property type="entry name" value="Glyco_trans_ALG6/ALG8"/>
</dbReference>
<dbReference type="OrthoDB" id="5589195at2759"/>
<feature type="transmembrane region" description="Helical" evidence="10">
    <location>
        <begin position="234"/>
        <end position="253"/>
    </location>
</feature>
<keyword evidence="5 10" id="KW-0808">Transferase</keyword>
<keyword evidence="8 10" id="KW-1133">Transmembrane helix</keyword>
<dbReference type="VEuPathDB" id="FungiDB:BON22_0816"/>
<feature type="transmembrane region" description="Helical" evidence="10">
    <location>
        <begin position="336"/>
        <end position="356"/>
    </location>
</feature>
<dbReference type="Pfam" id="PF03155">
    <property type="entry name" value="Alg6_Alg8"/>
    <property type="match status" value="1"/>
</dbReference>
<evidence type="ECO:0000256" key="7">
    <source>
        <dbReference type="ARBA" id="ARBA00022824"/>
    </source>
</evidence>
<dbReference type="UniPathway" id="UPA00378"/>
<evidence type="ECO:0000256" key="3">
    <source>
        <dbReference type="ARBA" id="ARBA00008715"/>
    </source>
</evidence>
<comment type="similarity">
    <text evidence="3 10">Belongs to the ALG6/ALG8 glucosyltransferase family.</text>
</comment>
<feature type="transmembrane region" description="Helical" evidence="10">
    <location>
        <begin position="37"/>
        <end position="58"/>
    </location>
</feature>
<comment type="pathway">
    <text evidence="2 10">Protein modification; protein glycosylation.</text>
</comment>
<gene>
    <name evidence="11" type="ORF">CYFA0S_01e00430g</name>
</gene>
<feature type="transmembrane region" description="Helical" evidence="10">
    <location>
        <begin position="202"/>
        <end position="228"/>
    </location>
</feature>
<feature type="transmembrane region" description="Helical" evidence="10">
    <location>
        <begin position="363"/>
        <end position="382"/>
    </location>
</feature>
<evidence type="ECO:0000256" key="8">
    <source>
        <dbReference type="ARBA" id="ARBA00022989"/>
    </source>
</evidence>
<evidence type="ECO:0000256" key="5">
    <source>
        <dbReference type="ARBA" id="ARBA00022679"/>
    </source>
</evidence>
<proteinExistence type="inferred from homology"/>
<reference evidence="11" key="1">
    <citation type="journal article" date="2014" name="Genome Announc.">
        <title>Genome sequence of the yeast Cyberlindnera fabianii (Hansenula fabianii).</title>
        <authorList>
            <person name="Freel K.C."/>
            <person name="Sarilar V."/>
            <person name="Neuveglise C."/>
            <person name="Devillers H."/>
            <person name="Friedrich A."/>
            <person name="Schacherer J."/>
        </authorList>
    </citation>
    <scope>NUCLEOTIDE SEQUENCE</scope>
    <source>
        <strain evidence="11">YJS4271</strain>
    </source>
</reference>
<evidence type="ECO:0000313" key="11">
    <source>
        <dbReference type="EMBL" id="CDR36307.1"/>
    </source>
</evidence>
<keyword evidence="4 10" id="KW-0328">Glycosyltransferase</keyword>
<protein>
    <recommendedName>
        <fullName evidence="10">Alpha-1,3-glucosyltransferase</fullName>
        <ecNumber evidence="10">2.4.1.-</ecNumber>
    </recommendedName>
</protein>
<evidence type="ECO:0000256" key="1">
    <source>
        <dbReference type="ARBA" id="ARBA00004477"/>
    </source>
</evidence>
<keyword evidence="7 10" id="KW-0256">Endoplasmic reticulum</keyword>
<feature type="transmembrane region" description="Helical" evidence="10">
    <location>
        <begin position="106"/>
        <end position="127"/>
    </location>
</feature>
<feature type="transmembrane region" description="Helical" evidence="10">
    <location>
        <begin position="514"/>
        <end position="536"/>
    </location>
</feature>
<evidence type="ECO:0000256" key="2">
    <source>
        <dbReference type="ARBA" id="ARBA00004922"/>
    </source>
</evidence>
<feature type="transmembrane region" description="Helical" evidence="10">
    <location>
        <begin position="482"/>
        <end position="505"/>
    </location>
</feature>
<feature type="transmembrane region" description="Helical" evidence="10">
    <location>
        <begin position="265"/>
        <end position="288"/>
    </location>
</feature>
<sequence>MVRRSKASFKPSQSLLFYGSAIYDFLYPFKRAQNQWAARYIVIIFGIIVRSAIGFGSYSGKNTPPMYGDFEAQRHWLEITQHLPISQWYWYDLQYWGLDYPPLTAYHSWALGKFGTLINSSWFALDASRGNETERLKSFMRFTVILSELLVYVPAVFKFARWNGKMLKQTPIDQTIIACSILFQPALLIIDHGHFQYNSVMLGFALLAIVQLLYENYMLACMCFVLSLGFKQMALYYAPIFFFYLLGRCVDFTTPNIPFVNRFNFLRLTLIAISTIVSFVVLFGPLVLFGSISNLTQSIHRIFPFARGIFEDKVANFWCFSNIFIKYRNLFTQQQLQFYSLILTTIGFLPACIHTLVKPRKSLLPWTLAACSMSFFLFSFQVHEKTILVPLLPISLIYSTNNTDDMAIVSWIINIGMFSMWPLLKRDGLILQFFTLLLLSNWLMGNLAFLTPTFLPQFLTPGPSISLVEAQRQKRMGLPSNWFWIMVILTSYTAMSIILTVDLFILPPERYPDLWVLANVSVSFGCFGLSWLWIYYKLFTLPDTGY</sequence>
<dbReference type="GO" id="GO:0005789">
    <property type="term" value="C:endoplasmic reticulum membrane"/>
    <property type="evidence" value="ECO:0007669"/>
    <property type="project" value="UniProtKB-SubCell"/>
</dbReference>
<dbReference type="PhylomeDB" id="A0A061ALT4"/>
<feature type="transmembrane region" description="Helical" evidence="10">
    <location>
        <begin position="139"/>
        <end position="160"/>
    </location>
</feature>
<dbReference type="AlphaFoldDB" id="A0A061ALT4"/>
<accession>A0A061ALT4</accession>
<keyword evidence="9 10" id="KW-0472">Membrane</keyword>
<dbReference type="PANTHER" id="PTHR12413:SF1">
    <property type="entry name" value="DOLICHYL PYROPHOSPHATE MAN9GLCNAC2 ALPHA-1,3-GLUCOSYLTRANSFERASE"/>
    <property type="match status" value="1"/>
</dbReference>
<dbReference type="EMBL" id="LK052886">
    <property type="protein sequence ID" value="CDR36307.1"/>
    <property type="molecule type" value="Genomic_DNA"/>
</dbReference>
<feature type="transmembrane region" description="Helical" evidence="10">
    <location>
        <begin position="436"/>
        <end position="455"/>
    </location>
</feature>
<keyword evidence="6 10" id="KW-0812">Transmembrane</keyword>
<organism evidence="11">
    <name type="scientific">Cyberlindnera fabianii</name>
    <name type="common">Yeast</name>
    <name type="synonym">Hansenula fabianii</name>
    <dbReference type="NCBI Taxonomy" id="36022"/>
    <lineage>
        <taxon>Eukaryota</taxon>
        <taxon>Fungi</taxon>
        <taxon>Dikarya</taxon>
        <taxon>Ascomycota</taxon>
        <taxon>Saccharomycotina</taxon>
        <taxon>Saccharomycetes</taxon>
        <taxon>Phaffomycetales</taxon>
        <taxon>Phaffomycetaceae</taxon>
        <taxon>Cyberlindnera</taxon>
    </lineage>
</organism>
<evidence type="ECO:0000256" key="10">
    <source>
        <dbReference type="RuleBase" id="RU363110"/>
    </source>
</evidence>